<keyword evidence="14" id="KW-1185">Reference proteome</keyword>
<evidence type="ECO:0000256" key="6">
    <source>
        <dbReference type="ARBA" id="ARBA00023180"/>
    </source>
</evidence>
<dbReference type="InterPro" id="IPR041846">
    <property type="entry name" value="ENL_dom"/>
</dbReference>
<comment type="similarity">
    <text evidence="8">Belongs to the early nodulin-like (ENODL) family.</text>
</comment>
<feature type="signal peptide" evidence="11">
    <location>
        <begin position="1"/>
        <end position="28"/>
    </location>
</feature>
<comment type="subcellular location">
    <subcellularLocation>
        <location evidence="9">Endomembrane system</location>
        <topology evidence="9">Lipid-anchor</topology>
    </subcellularLocation>
    <subcellularLocation>
        <location evidence="1">Membrane</location>
        <topology evidence="1">Lipid-anchor</topology>
        <topology evidence="1">GPI-anchor</topology>
    </subcellularLocation>
</comment>
<feature type="chain" id="PRO_5043821452" evidence="11">
    <location>
        <begin position="29"/>
        <end position="180"/>
    </location>
</feature>
<dbReference type="EMBL" id="JAUJYO010000016">
    <property type="protein sequence ID" value="KAK1294436.1"/>
    <property type="molecule type" value="Genomic_DNA"/>
</dbReference>
<feature type="region of interest" description="Disordered" evidence="10">
    <location>
        <begin position="132"/>
        <end position="153"/>
    </location>
</feature>
<sequence length="180" mass="19966">MASHFNTSLKLLLVIFFTSSLHHHLVKSFEFEVGERVGWVIPPSNNTTFYNTWASKNRFEVGDTLNFKYKKDSVMAVSEIDYRRCVSTHPTFYSNNRDTDFPLKHPGTFYFISGAAGHCEKGQRMIIKVLNRSQPSDSPPPPPSHNSTLPPSSAGGVSTGVAVLGPLQMLVVLCVGSLMF</sequence>
<evidence type="ECO:0000256" key="3">
    <source>
        <dbReference type="ARBA" id="ARBA00022729"/>
    </source>
</evidence>
<dbReference type="SUPFAM" id="SSF49503">
    <property type="entry name" value="Cupredoxins"/>
    <property type="match status" value="1"/>
</dbReference>
<dbReference type="Pfam" id="PF02298">
    <property type="entry name" value="Cu_bind_like"/>
    <property type="match status" value="1"/>
</dbReference>
<dbReference type="CDD" id="cd11019">
    <property type="entry name" value="OsENODL1_like"/>
    <property type="match status" value="1"/>
</dbReference>
<evidence type="ECO:0000256" key="1">
    <source>
        <dbReference type="ARBA" id="ARBA00004589"/>
    </source>
</evidence>
<gene>
    <name evidence="13" type="ORF">QJS10_CPA16g00304</name>
</gene>
<comment type="caution">
    <text evidence="13">The sequence shown here is derived from an EMBL/GenBank/DDBJ whole genome shotgun (WGS) entry which is preliminary data.</text>
</comment>
<evidence type="ECO:0000256" key="11">
    <source>
        <dbReference type="SAM" id="SignalP"/>
    </source>
</evidence>
<evidence type="ECO:0000256" key="7">
    <source>
        <dbReference type="ARBA" id="ARBA00023288"/>
    </source>
</evidence>
<evidence type="ECO:0000256" key="2">
    <source>
        <dbReference type="ARBA" id="ARBA00022622"/>
    </source>
</evidence>
<dbReference type="GO" id="GO:0098552">
    <property type="term" value="C:side of membrane"/>
    <property type="evidence" value="ECO:0007669"/>
    <property type="project" value="UniProtKB-KW"/>
</dbReference>
<keyword evidence="7" id="KW-0449">Lipoprotein</keyword>
<keyword evidence="5" id="KW-1015">Disulfide bond</keyword>
<keyword evidence="2" id="KW-0336">GPI-anchor</keyword>
<evidence type="ECO:0000313" key="14">
    <source>
        <dbReference type="Proteomes" id="UP001180020"/>
    </source>
</evidence>
<evidence type="ECO:0000259" key="12">
    <source>
        <dbReference type="PROSITE" id="PS51485"/>
    </source>
</evidence>
<organism evidence="13 14">
    <name type="scientific">Acorus calamus</name>
    <name type="common">Sweet flag</name>
    <dbReference type="NCBI Taxonomy" id="4465"/>
    <lineage>
        <taxon>Eukaryota</taxon>
        <taxon>Viridiplantae</taxon>
        <taxon>Streptophyta</taxon>
        <taxon>Embryophyta</taxon>
        <taxon>Tracheophyta</taxon>
        <taxon>Spermatophyta</taxon>
        <taxon>Magnoliopsida</taxon>
        <taxon>Liliopsida</taxon>
        <taxon>Acoraceae</taxon>
        <taxon>Acorus</taxon>
    </lineage>
</organism>
<dbReference type="InterPro" id="IPR008972">
    <property type="entry name" value="Cupredoxin"/>
</dbReference>
<dbReference type="InterPro" id="IPR003245">
    <property type="entry name" value="Phytocyanin_dom"/>
</dbReference>
<protein>
    <submittedName>
        <fullName evidence="13">Early nodulin-like protein 1</fullName>
    </submittedName>
</protein>
<keyword evidence="3 11" id="KW-0732">Signal</keyword>
<name>A0AAV9D0K0_ACOCL</name>
<dbReference type="PROSITE" id="PS51485">
    <property type="entry name" value="PHYTOCYANIN"/>
    <property type="match status" value="1"/>
</dbReference>
<dbReference type="FunFam" id="2.60.40.420:FF:000010">
    <property type="entry name" value="Early nodulin-like protein 1"/>
    <property type="match status" value="1"/>
</dbReference>
<dbReference type="AlphaFoldDB" id="A0AAV9D0K0"/>
<keyword evidence="4" id="KW-0472">Membrane</keyword>
<dbReference type="GO" id="GO:0005886">
    <property type="term" value="C:plasma membrane"/>
    <property type="evidence" value="ECO:0007669"/>
    <property type="project" value="TreeGrafter"/>
</dbReference>
<evidence type="ECO:0000256" key="4">
    <source>
        <dbReference type="ARBA" id="ARBA00023136"/>
    </source>
</evidence>
<dbReference type="PANTHER" id="PTHR33021">
    <property type="entry name" value="BLUE COPPER PROTEIN"/>
    <property type="match status" value="1"/>
</dbReference>
<evidence type="ECO:0000256" key="8">
    <source>
        <dbReference type="ARBA" id="ARBA00035011"/>
    </source>
</evidence>
<dbReference type="Gene3D" id="2.60.40.420">
    <property type="entry name" value="Cupredoxins - blue copper proteins"/>
    <property type="match status" value="1"/>
</dbReference>
<evidence type="ECO:0000256" key="5">
    <source>
        <dbReference type="ARBA" id="ARBA00023157"/>
    </source>
</evidence>
<accession>A0AAV9D0K0</accession>
<evidence type="ECO:0000256" key="9">
    <source>
        <dbReference type="ARBA" id="ARBA00037868"/>
    </source>
</evidence>
<dbReference type="PANTHER" id="PTHR33021:SF49">
    <property type="entry name" value="EARLY NODULIN-LIKE PROTEIN 21"/>
    <property type="match status" value="1"/>
</dbReference>
<feature type="domain" description="Phytocyanin" evidence="12">
    <location>
        <begin position="29"/>
        <end position="131"/>
    </location>
</feature>
<reference evidence="13" key="2">
    <citation type="submission" date="2023-06" db="EMBL/GenBank/DDBJ databases">
        <authorList>
            <person name="Ma L."/>
            <person name="Liu K.-W."/>
            <person name="Li Z."/>
            <person name="Hsiao Y.-Y."/>
            <person name="Qi Y."/>
            <person name="Fu T."/>
            <person name="Tang G."/>
            <person name="Zhang D."/>
            <person name="Sun W.-H."/>
            <person name="Liu D.-K."/>
            <person name="Li Y."/>
            <person name="Chen G.-Z."/>
            <person name="Liu X.-D."/>
            <person name="Liao X.-Y."/>
            <person name="Jiang Y.-T."/>
            <person name="Yu X."/>
            <person name="Hao Y."/>
            <person name="Huang J."/>
            <person name="Zhao X.-W."/>
            <person name="Ke S."/>
            <person name="Chen Y.-Y."/>
            <person name="Wu W.-L."/>
            <person name="Hsu J.-L."/>
            <person name="Lin Y.-F."/>
            <person name="Huang M.-D."/>
            <person name="Li C.-Y."/>
            <person name="Huang L."/>
            <person name="Wang Z.-W."/>
            <person name="Zhao X."/>
            <person name="Zhong W.-Y."/>
            <person name="Peng D.-H."/>
            <person name="Ahmad S."/>
            <person name="Lan S."/>
            <person name="Zhang J.-S."/>
            <person name="Tsai W.-C."/>
            <person name="Van De Peer Y."/>
            <person name="Liu Z.-J."/>
        </authorList>
    </citation>
    <scope>NUCLEOTIDE SEQUENCE</scope>
    <source>
        <strain evidence="13">CP</strain>
        <tissue evidence="13">Leaves</tissue>
    </source>
</reference>
<keyword evidence="6" id="KW-0325">Glycoprotein</keyword>
<dbReference type="GO" id="GO:0012505">
    <property type="term" value="C:endomembrane system"/>
    <property type="evidence" value="ECO:0007669"/>
    <property type="project" value="UniProtKB-SubCell"/>
</dbReference>
<evidence type="ECO:0000313" key="13">
    <source>
        <dbReference type="EMBL" id="KAK1294436.1"/>
    </source>
</evidence>
<reference evidence="13" key="1">
    <citation type="journal article" date="2023" name="Nat. Commun.">
        <title>Diploid and tetraploid genomes of Acorus and the evolution of monocots.</title>
        <authorList>
            <person name="Ma L."/>
            <person name="Liu K.W."/>
            <person name="Li Z."/>
            <person name="Hsiao Y.Y."/>
            <person name="Qi Y."/>
            <person name="Fu T."/>
            <person name="Tang G.D."/>
            <person name="Zhang D."/>
            <person name="Sun W.H."/>
            <person name="Liu D.K."/>
            <person name="Li Y."/>
            <person name="Chen G.Z."/>
            <person name="Liu X.D."/>
            <person name="Liao X.Y."/>
            <person name="Jiang Y.T."/>
            <person name="Yu X."/>
            <person name="Hao Y."/>
            <person name="Huang J."/>
            <person name="Zhao X.W."/>
            <person name="Ke S."/>
            <person name="Chen Y.Y."/>
            <person name="Wu W.L."/>
            <person name="Hsu J.L."/>
            <person name="Lin Y.F."/>
            <person name="Huang M.D."/>
            <person name="Li C.Y."/>
            <person name="Huang L."/>
            <person name="Wang Z.W."/>
            <person name="Zhao X."/>
            <person name="Zhong W.Y."/>
            <person name="Peng D.H."/>
            <person name="Ahmad S."/>
            <person name="Lan S."/>
            <person name="Zhang J.S."/>
            <person name="Tsai W.C."/>
            <person name="Van de Peer Y."/>
            <person name="Liu Z.J."/>
        </authorList>
    </citation>
    <scope>NUCLEOTIDE SEQUENCE</scope>
    <source>
        <strain evidence="13">CP</strain>
    </source>
</reference>
<proteinExistence type="inferred from homology"/>
<dbReference type="GO" id="GO:0009055">
    <property type="term" value="F:electron transfer activity"/>
    <property type="evidence" value="ECO:0007669"/>
    <property type="project" value="InterPro"/>
</dbReference>
<dbReference type="InterPro" id="IPR039391">
    <property type="entry name" value="Phytocyanin-like"/>
</dbReference>
<dbReference type="Proteomes" id="UP001180020">
    <property type="component" value="Unassembled WGS sequence"/>
</dbReference>
<evidence type="ECO:0000256" key="10">
    <source>
        <dbReference type="SAM" id="MobiDB-lite"/>
    </source>
</evidence>